<feature type="domain" description="VTT" evidence="7">
    <location>
        <begin position="81"/>
        <end position="195"/>
    </location>
</feature>
<keyword evidence="4 6" id="KW-1133">Transmembrane helix</keyword>
<dbReference type="Pfam" id="PF09335">
    <property type="entry name" value="VTT_dom"/>
    <property type="match status" value="1"/>
</dbReference>
<proteinExistence type="inferred from homology"/>
<feature type="transmembrane region" description="Helical" evidence="6">
    <location>
        <begin position="54"/>
        <end position="77"/>
    </location>
</feature>
<feature type="transmembrane region" description="Helical" evidence="6">
    <location>
        <begin position="14"/>
        <end position="33"/>
    </location>
</feature>
<keyword evidence="2 6" id="KW-1003">Cell membrane</keyword>
<evidence type="ECO:0000256" key="1">
    <source>
        <dbReference type="ARBA" id="ARBA00004651"/>
    </source>
</evidence>
<dbReference type="RefSeq" id="WP_350245204.1">
    <property type="nucleotide sequence ID" value="NZ_CP158299.1"/>
</dbReference>
<evidence type="ECO:0000259" key="7">
    <source>
        <dbReference type="Pfam" id="PF09335"/>
    </source>
</evidence>
<dbReference type="GO" id="GO:0005886">
    <property type="term" value="C:plasma membrane"/>
    <property type="evidence" value="ECO:0007669"/>
    <property type="project" value="UniProtKB-SubCell"/>
</dbReference>
<dbReference type="InterPro" id="IPR032816">
    <property type="entry name" value="VTT_dom"/>
</dbReference>
<dbReference type="PANTHER" id="PTHR12677:SF59">
    <property type="entry name" value="GOLGI APPARATUS MEMBRANE PROTEIN TVP38-RELATED"/>
    <property type="match status" value="1"/>
</dbReference>
<dbReference type="KEGG" id="dsc:ABOD76_12545"/>
<name>A0AAU7UF56_9DEIO</name>
<keyword evidence="3 6" id="KW-0812">Transmembrane</keyword>
<feature type="transmembrane region" description="Helical" evidence="6">
    <location>
        <begin position="163"/>
        <end position="196"/>
    </location>
</feature>
<accession>A0AAU7UF56</accession>
<comment type="subcellular location">
    <subcellularLocation>
        <location evidence="1 6">Cell membrane</location>
        <topology evidence="1 6">Multi-pass membrane protein</topology>
    </subcellularLocation>
</comment>
<evidence type="ECO:0000256" key="6">
    <source>
        <dbReference type="RuleBase" id="RU366058"/>
    </source>
</evidence>
<reference evidence="8" key="1">
    <citation type="submission" date="2024-06" db="EMBL/GenBank/DDBJ databases">
        <title>Draft Genome Sequence of Deinococcus sonorensis Type Strain KR-87, a Biofilm Producing Representative of the Genus Deinococcus.</title>
        <authorList>
            <person name="Boren L.S."/>
            <person name="Grosso R.A."/>
            <person name="Hugenberg-Cox A.N."/>
            <person name="Hill J.T.E."/>
            <person name="Albert C.M."/>
            <person name="Tuohy J.M."/>
        </authorList>
    </citation>
    <scope>NUCLEOTIDE SEQUENCE</scope>
    <source>
        <strain evidence="8">KR-87</strain>
    </source>
</reference>
<protein>
    <recommendedName>
        <fullName evidence="6">TVP38/TMEM64 family membrane protein</fullName>
    </recommendedName>
</protein>
<dbReference type="PANTHER" id="PTHR12677">
    <property type="entry name" value="GOLGI APPARATUS MEMBRANE PROTEIN TVP38-RELATED"/>
    <property type="match status" value="1"/>
</dbReference>
<sequence>MTAHARRARPSPTVWVWVALLVLLAVLAALPGVRQFAADGFSALSSDDPLVRRAWVQQFGAWGPAALILGMLVQAVIPLLPATADVMIASLAYGPYIGFAIVYTGTLLGAVLGYAVGRWAGSRLVRRLTGQRLAQQAERFARERGWQAVLLVRLMPALKAEVMNLVAGAVSVPFWPFLLASALGALPATALVVWLAATPKRLLWGVLLFSLGTLLVALVRWWLGRRAARQADVT</sequence>
<organism evidence="8">
    <name type="scientific">Deinococcus sonorensis KR-87</name>
    <dbReference type="NCBI Taxonomy" id="694439"/>
    <lineage>
        <taxon>Bacteria</taxon>
        <taxon>Thermotogati</taxon>
        <taxon>Deinococcota</taxon>
        <taxon>Deinococci</taxon>
        <taxon>Deinococcales</taxon>
        <taxon>Deinococcaceae</taxon>
        <taxon>Deinococcus</taxon>
    </lineage>
</organism>
<dbReference type="EMBL" id="CP158299">
    <property type="protein sequence ID" value="XBV87092.1"/>
    <property type="molecule type" value="Genomic_DNA"/>
</dbReference>
<evidence type="ECO:0000256" key="3">
    <source>
        <dbReference type="ARBA" id="ARBA00022692"/>
    </source>
</evidence>
<dbReference type="AlphaFoldDB" id="A0AAU7UF56"/>
<keyword evidence="5 6" id="KW-0472">Membrane</keyword>
<gene>
    <name evidence="8" type="ORF">ABOD76_12545</name>
</gene>
<evidence type="ECO:0000313" key="8">
    <source>
        <dbReference type="EMBL" id="XBV87092.1"/>
    </source>
</evidence>
<comment type="similarity">
    <text evidence="6">Belongs to the TVP38/TMEM64 family.</text>
</comment>
<evidence type="ECO:0000256" key="5">
    <source>
        <dbReference type="ARBA" id="ARBA00023136"/>
    </source>
</evidence>
<evidence type="ECO:0000256" key="2">
    <source>
        <dbReference type="ARBA" id="ARBA00022475"/>
    </source>
</evidence>
<feature type="transmembrane region" description="Helical" evidence="6">
    <location>
        <begin position="97"/>
        <end position="117"/>
    </location>
</feature>
<evidence type="ECO:0000256" key="4">
    <source>
        <dbReference type="ARBA" id="ARBA00022989"/>
    </source>
</evidence>
<dbReference type="InterPro" id="IPR015414">
    <property type="entry name" value="TMEM64"/>
</dbReference>
<feature type="transmembrane region" description="Helical" evidence="6">
    <location>
        <begin position="202"/>
        <end position="223"/>
    </location>
</feature>